<protein>
    <submittedName>
        <fullName evidence="2">Uncharacterized protein</fullName>
    </submittedName>
</protein>
<feature type="non-terminal residue" evidence="2">
    <location>
        <position position="26"/>
    </location>
</feature>
<gene>
    <name evidence="1" type="ORF">QYT958_LOCUS40456</name>
    <name evidence="2" type="ORF">QYT958_LOCUS40462</name>
</gene>
<dbReference type="EMBL" id="CAJOBR010041817">
    <property type="protein sequence ID" value="CAF5028079.1"/>
    <property type="molecule type" value="Genomic_DNA"/>
</dbReference>
<accession>A0A822BIG0</accession>
<evidence type="ECO:0000313" key="3">
    <source>
        <dbReference type="Proteomes" id="UP000663848"/>
    </source>
</evidence>
<sequence length="26" mass="2877">MSNIYIQEPATRGKVILDTTVGDIEI</sequence>
<proteinExistence type="predicted"/>
<dbReference type="EMBL" id="CAJOBR010041797">
    <property type="protein sequence ID" value="CAF5028012.1"/>
    <property type="molecule type" value="Genomic_DNA"/>
</dbReference>
<organism evidence="2 3">
    <name type="scientific">Rotaria socialis</name>
    <dbReference type="NCBI Taxonomy" id="392032"/>
    <lineage>
        <taxon>Eukaryota</taxon>
        <taxon>Metazoa</taxon>
        <taxon>Spiralia</taxon>
        <taxon>Gnathifera</taxon>
        <taxon>Rotifera</taxon>
        <taxon>Eurotatoria</taxon>
        <taxon>Bdelloidea</taxon>
        <taxon>Philodinida</taxon>
        <taxon>Philodinidae</taxon>
        <taxon>Rotaria</taxon>
    </lineage>
</organism>
<reference evidence="2" key="1">
    <citation type="submission" date="2021-02" db="EMBL/GenBank/DDBJ databases">
        <authorList>
            <person name="Nowell W R."/>
        </authorList>
    </citation>
    <scope>NUCLEOTIDE SEQUENCE</scope>
</reference>
<comment type="caution">
    <text evidence="2">The sequence shown here is derived from an EMBL/GenBank/DDBJ whole genome shotgun (WGS) entry which is preliminary data.</text>
</comment>
<evidence type="ECO:0000313" key="1">
    <source>
        <dbReference type="EMBL" id="CAF5028012.1"/>
    </source>
</evidence>
<name>A0A822BIG0_9BILA</name>
<dbReference type="AlphaFoldDB" id="A0A822BIG0"/>
<dbReference type="Proteomes" id="UP000663848">
    <property type="component" value="Unassembled WGS sequence"/>
</dbReference>
<evidence type="ECO:0000313" key="2">
    <source>
        <dbReference type="EMBL" id="CAF5028079.1"/>
    </source>
</evidence>